<dbReference type="PANTHER" id="PTHR30575:SF3">
    <property type="entry name" value="PEPTIDASE M20 DIMERISATION DOMAIN-CONTAINING PROTEIN"/>
    <property type="match status" value="1"/>
</dbReference>
<organism evidence="2 3">
    <name type="scientific">Marinactinospora thermotolerans DSM 45154</name>
    <dbReference type="NCBI Taxonomy" id="1122192"/>
    <lineage>
        <taxon>Bacteria</taxon>
        <taxon>Bacillati</taxon>
        <taxon>Actinomycetota</taxon>
        <taxon>Actinomycetes</taxon>
        <taxon>Streptosporangiales</taxon>
        <taxon>Nocardiopsidaceae</taxon>
        <taxon>Marinactinospora</taxon>
    </lineage>
</organism>
<dbReference type="STRING" id="1122192.SAMN02745673_04098"/>
<dbReference type="GO" id="GO:0016805">
    <property type="term" value="F:dipeptidase activity"/>
    <property type="evidence" value="ECO:0007669"/>
    <property type="project" value="TreeGrafter"/>
</dbReference>
<dbReference type="Gene3D" id="3.40.630.10">
    <property type="entry name" value="Zn peptidases"/>
    <property type="match status" value="1"/>
</dbReference>
<dbReference type="PANTHER" id="PTHR30575">
    <property type="entry name" value="PEPTIDASE M20"/>
    <property type="match status" value="1"/>
</dbReference>
<dbReference type="OrthoDB" id="9777385at2"/>
<evidence type="ECO:0000313" key="3">
    <source>
        <dbReference type="Proteomes" id="UP000190637"/>
    </source>
</evidence>
<gene>
    <name evidence="2" type="ORF">SAMN02745673_04098</name>
</gene>
<dbReference type="GO" id="GO:0005737">
    <property type="term" value="C:cytoplasm"/>
    <property type="evidence" value="ECO:0007669"/>
    <property type="project" value="TreeGrafter"/>
</dbReference>
<evidence type="ECO:0000259" key="1">
    <source>
        <dbReference type="Pfam" id="PF07687"/>
    </source>
</evidence>
<dbReference type="InterPro" id="IPR036264">
    <property type="entry name" value="Bact_exopeptidase_dim_dom"/>
</dbReference>
<dbReference type="InterPro" id="IPR052030">
    <property type="entry name" value="Peptidase_M20/M20A_hydrolases"/>
</dbReference>
<dbReference type="Proteomes" id="UP000190637">
    <property type="component" value="Unassembled WGS sequence"/>
</dbReference>
<protein>
    <submittedName>
        <fullName evidence="2">Amidohydrolase</fullName>
    </submittedName>
</protein>
<dbReference type="GO" id="GO:0046657">
    <property type="term" value="P:folic acid catabolic process"/>
    <property type="evidence" value="ECO:0007669"/>
    <property type="project" value="TreeGrafter"/>
</dbReference>
<name>A0A1T4SXB0_9ACTN</name>
<sequence>MTRNAELKKAVCAEIDRRAAEITAISEEVLRHPETGWRESETAHRVRRWFDGLGLAHEDGLALTGVKARMRGRTSRRSVAVLGELDALLVDGHPYADPTTTAAHACGHNAQIASMIGAGYGLAPVMDRLDGDVVLFAVPAEECIEVDWRLRRREAGDFEFIVGKPELIRIGAFDDVDMAMMTHAGPTVSAPAAAVAASANGSLVKRAAFTGVAAHAGATPWAGANALKAATLAIAAIDAQRDTFDDADTVRVSQILTGGEAVSAVPAHAHMELMVRAGSVTAMRDAADKVDRALRAGAFALGVDVRVETVGGYLPLSVDEPLADLLHDNCVSLFGADAVIRDSGRMGGSTDMGDLGHIMPVAHPWAASGSAAPFHGPGFFTTDHVAAAVNPAKFMAMTVVDLLCEGAERAEQVLSTSGPKLSRDAYLELRRSFDTVTGGIVER</sequence>
<dbReference type="AlphaFoldDB" id="A0A1T4SXB0"/>
<evidence type="ECO:0000313" key="2">
    <source>
        <dbReference type="EMBL" id="SKA32894.1"/>
    </source>
</evidence>
<dbReference type="EMBL" id="FUWS01000012">
    <property type="protein sequence ID" value="SKA32894.1"/>
    <property type="molecule type" value="Genomic_DNA"/>
</dbReference>
<reference evidence="2 3" key="1">
    <citation type="submission" date="2017-02" db="EMBL/GenBank/DDBJ databases">
        <authorList>
            <person name="Peterson S.W."/>
        </authorList>
    </citation>
    <scope>NUCLEOTIDE SEQUENCE [LARGE SCALE GENOMIC DNA]</scope>
    <source>
        <strain evidence="2 3">DSM 45154</strain>
    </source>
</reference>
<dbReference type="Pfam" id="PF07687">
    <property type="entry name" value="M20_dimer"/>
    <property type="match status" value="1"/>
</dbReference>
<dbReference type="SUPFAM" id="SSF53187">
    <property type="entry name" value="Zn-dependent exopeptidases"/>
    <property type="match status" value="1"/>
</dbReference>
<feature type="domain" description="Peptidase M20 dimerisation" evidence="1">
    <location>
        <begin position="209"/>
        <end position="295"/>
    </location>
</feature>
<dbReference type="Gene3D" id="3.30.70.360">
    <property type="match status" value="1"/>
</dbReference>
<dbReference type="InterPro" id="IPR011650">
    <property type="entry name" value="Peptidase_M20_dimer"/>
</dbReference>
<proteinExistence type="predicted"/>
<dbReference type="SUPFAM" id="SSF55031">
    <property type="entry name" value="Bacterial exopeptidase dimerisation domain"/>
    <property type="match status" value="1"/>
</dbReference>
<dbReference type="GO" id="GO:0071713">
    <property type="term" value="F:para-aminobenzoyl-glutamate hydrolase activity"/>
    <property type="evidence" value="ECO:0007669"/>
    <property type="project" value="TreeGrafter"/>
</dbReference>
<dbReference type="InterPro" id="IPR017439">
    <property type="entry name" value="Amidohydrolase"/>
</dbReference>
<keyword evidence="3" id="KW-1185">Reference proteome</keyword>
<dbReference type="RefSeq" id="WP_078763354.1">
    <property type="nucleotide sequence ID" value="NZ_FUWS01000012.1"/>
</dbReference>
<keyword evidence="2" id="KW-0378">Hydrolase</keyword>
<dbReference type="InterPro" id="IPR002933">
    <property type="entry name" value="Peptidase_M20"/>
</dbReference>
<dbReference type="NCBIfam" id="TIGR01891">
    <property type="entry name" value="amidohydrolases"/>
    <property type="match status" value="1"/>
</dbReference>
<accession>A0A1T4SXB0</accession>
<dbReference type="Pfam" id="PF01546">
    <property type="entry name" value="Peptidase_M20"/>
    <property type="match status" value="1"/>
</dbReference>